<evidence type="ECO:0000313" key="1">
    <source>
        <dbReference type="EMBL" id="RAZ61988.1"/>
    </source>
</evidence>
<dbReference type="Proteomes" id="UP000251576">
    <property type="component" value="Unassembled WGS sequence"/>
</dbReference>
<organism evidence="1 2">
    <name type="scientific">Enterobacter cloacae</name>
    <dbReference type="NCBI Taxonomy" id="550"/>
    <lineage>
        <taxon>Bacteria</taxon>
        <taxon>Pseudomonadati</taxon>
        <taxon>Pseudomonadota</taxon>
        <taxon>Gammaproteobacteria</taxon>
        <taxon>Enterobacterales</taxon>
        <taxon>Enterobacteriaceae</taxon>
        <taxon>Enterobacter</taxon>
        <taxon>Enterobacter cloacae complex</taxon>
    </lineage>
</organism>
<name>A0A330G7J0_ENTCL</name>
<evidence type="ECO:0000313" key="2">
    <source>
        <dbReference type="Proteomes" id="UP000251576"/>
    </source>
</evidence>
<comment type="caution">
    <text evidence="1">The sequence shown here is derived from an EMBL/GenBank/DDBJ whole genome shotgun (WGS) entry which is preliminary data.</text>
</comment>
<reference evidence="1 2" key="1">
    <citation type="submission" date="2018-06" db="EMBL/GenBank/DDBJ databases">
        <title>ACT-28, a chromosomally-encoded AmpC with carbapenemase activity from Enterobacter kobei.</title>
        <authorList>
            <person name="Jousset A.B."/>
            <person name="Oueslati S."/>
            <person name="Bernabeu S."/>
            <person name="Takissian J."/>
            <person name="Creton E."/>
            <person name="Vogel A."/>
            <person name="Cotellon G."/>
            <person name="Bonnin R.A."/>
            <person name="Dortet L."/>
            <person name="Naas T."/>
        </authorList>
    </citation>
    <scope>NUCLEOTIDE SEQUENCE [LARGE SCALE GENOMIC DNA]</scope>
    <source>
        <strain evidence="1 2">99B3</strain>
    </source>
</reference>
<dbReference type="RefSeq" id="WP_050596975.1">
    <property type="nucleotide sequence ID" value="NZ_CABMNQ010000070.1"/>
</dbReference>
<dbReference type="AlphaFoldDB" id="A0A330G7J0"/>
<accession>A0A330G7J0</accession>
<sequence>MTHDIDTLIRLSQHKSHIVAVRRLQLAFELELRDAKINSRDVADALATLNAAISLEEELNGSAYDDLHFDLTDGAKVDAAELAAYRAQKPVASCIVADGSIVPDGFGDYCEPLADGAHDLFVRPVSA</sequence>
<proteinExistence type="predicted"/>
<gene>
    <name evidence="1" type="ORF">DP202_25275</name>
</gene>
<protein>
    <submittedName>
        <fullName evidence="1">Uncharacterized protein</fullName>
    </submittedName>
</protein>
<dbReference type="EMBL" id="QMDH01000070">
    <property type="protein sequence ID" value="RAZ61988.1"/>
    <property type="molecule type" value="Genomic_DNA"/>
</dbReference>